<dbReference type="PANTHER" id="PTHR33116:SF78">
    <property type="entry name" value="OS12G0587133 PROTEIN"/>
    <property type="match status" value="1"/>
</dbReference>
<accession>A0AAX6FUU5</accession>
<reference evidence="2" key="1">
    <citation type="journal article" date="2023" name="GigaByte">
        <title>Genome assembly of the bearded iris, Iris pallida Lam.</title>
        <authorList>
            <person name="Bruccoleri R.E."/>
            <person name="Oakeley E.J."/>
            <person name="Faust A.M.E."/>
            <person name="Altorfer M."/>
            <person name="Dessus-Babus S."/>
            <person name="Burckhardt D."/>
            <person name="Oertli M."/>
            <person name="Naumann U."/>
            <person name="Petersen F."/>
            <person name="Wong J."/>
        </authorList>
    </citation>
    <scope>NUCLEOTIDE SEQUENCE</scope>
    <source>
        <strain evidence="2">GSM-AAB239-AS_SAM_17_03QT</strain>
    </source>
</reference>
<dbReference type="Pfam" id="PF13966">
    <property type="entry name" value="zf-RVT"/>
    <property type="match status" value="1"/>
</dbReference>
<organism evidence="2 3">
    <name type="scientific">Iris pallida</name>
    <name type="common">Sweet iris</name>
    <dbReference type="NCBI Taxonomy" id="29817"/>
    <lineage>
        <taxon>Eukaryota</taxon>
        <taxon>Viridiplantae</taxon>
        <taxon>Streptophyta</taxon>
        <taxon>Embryophyta</taxon>
        <taxon>Tracheophyta</taxon>
        <taxon>Spermatophyta</taxon>
        <taxon>Magnoliopsida</taxon>
        <taxon>Liliopsida</taxon>
        <taxon>Asparagales</taxon>
        <taxon>Iridaceae</taxon>
        <taxon>Iridoideae</taxon>
        <taxon>Irideae</taxon>
        <taxon>Iris</taxon>
    </lineage>
</organism>
<dbReference type="SUPFAM" id="SSF56672">
    <property type="entry name" value="DNA/RNA polymerases"/>
    <property type="match status" value="1"/>
</dbReference>
<dbReference type="InterPro" id="IPR043502">
    <property type="entry name" value="DNA/RNA_pol_sf"/>
</dbReference>
<dbReference type="CDD" id="cd01650">
    <property type="entry name" value="RT_nLTR_like"/>
    <property type="match status" value="1"/>
</dbReference>
<dbReference type="PROSITE" id="PS50878">
    <property type="entry name" value="RT_POL"/>
    <property type="match status" value="1"/>
</dbReference>
<dbReference type="InterPro" id="IPR000477">
    <property type="entry name" value="RT_dom"/>
</dbReference>
<feature type="domain" description="Reverse transcriptase" evidence="1">
    <location>
        <begin position="1"/>
        <end position="229"/>
    </location>
</feature>
<gene>
    <name evidence="2" type="ORF">M6B38_401425</name>
</gene>
<name>A0AAX6FUU5_IRIPA</name>
<dbReference type="Proteomes" id="UP001140949">
    <property type="component" value="Unassembled WGS sequence"/>
</dbReference>
<dbReference type="Pfam" id="PF00078">
    <property type="entry name" value="RVT_1"/>
    <property type="match status" value="1"/>
</dbReference>
<reference evidence="2" key="2">
    <citation type="submission" date="2023-04" db="EMBL/GenBank/DDBJ databases">
        <authorList>
            <person name="Bruccoleri R.E."/>
            <person name="Oakeley E.J."/>
            <person name="Faust A.-M."/>
            <person name="Dessus-Babus S."/>
            <person name="Altorfer M."/>
            <person name="Burckhardt D."/>
            <person name="Oertli M."/>
            <person name="Naumann U."/>
            <person name="Petersen F."/>
            <person name="Wong J."/>
        </authorList>
    </citation>
    <scope>NUCLEOTIDE SEQUENCE</scope>
    <source>
        <strain evidence="2">GSM-AAB239-AS_SAM_17_03QT</strain>
        <tissue evidence="2">Leaf</tissue>
    </source>
</reference>
<evidence type="ECO:0000313" key="3">
    <source>
        <dbReference type="Proteomes" id="UP001140949"/>
    </source>
</evidence>
<keyword evidence="3" id="KW-1185">Reference proteome</keyword>
<comment type="caution">
    <text evidence="2">The sequence shown here is derived from an EMBL/GenBank/DDBJ whole genome shotgun (WGS) entry which is preliminary data.</text>
</comment>
<dbReference type="EMBL" id="JANAVB010025999">
    <property type="protein sequence ID" value="KAJ6819818.1"/>
    <property type="molecule type" value="Genomic_DNA"/>
</dbReference>
<evidence type="ECO:0000259" key="1">
    <source>
        <dbReference type="PROSITE" id="PS50878"/>
    </source>
</evidence>
<dbReference type="AlphaFoldDB" id="A0AAX6FUU5"/>
<dbReference type="InterPro" id="IPR026960">
    <property type="entry name" value="RVT-Znf"/>
</dbReference>
<protein>
    <recommendedName>
        <fullName evidence="1">Reverse transcriptase domain-containing protein</fullName>
    </recommendedName>
</protein>
<dbReference type="PANTHER" id="PTHR33116">
    <property type="entry name" value="REVERSE TRANSCRIPTASE ZINC-BINDING DOMAIN-CONTAINING PROTEIN-RELATED-RELATED"/>
    <property type="match status" value="1"/>
</dbReference>
<evidence type="ECO:0000313" key="2">
    <source>
        <dbReference type="EMBL" id="KAJ6819818.1"/>
    </source>
</evidence>
<proteinExistence type="predicted"/>
<sequence>MCRRMEEIMQDLISPNQSAFIKGRSIAEHSLLAHEMVRDFSRPGGKKACVKLDLRKAYDMVNRDFLCHLMSAMGFADHWVALIRECITSPTFSVLIQGVPYGYFQSNRGLRQGDPLSPYLFTLVMEYFTCLMDMAVHRGRLVPLFRRMDPPVTHLIYADDLLVFIQPSTMGLQTLAGIMEDLKSFSGLQLYRDKSRVYFSSRCSQKEERADVLGIARSDLPVRYLGVPLTVNYARDQDCQGLVEYVQRRVEGWQAADLSFGGRIELIRSVISAVAHFWLQSILLPVATIRRVERLCADFLWRGGMHAISWEQLCRPRKEGGVGLRPLLEIREASALKLAWRFISGGSLWADWMHSRYVKQDNFWTCSPDNNHSVTFKTVLRHRGVLKSAIRRVMKDGSGTDLWRDPWIDRRSLLDIRGSPTHTEDRRGLTCSRILRDVEWRPDSYRYTEELGGFIMSTVIDPDLPADRWIWEPSGASSGSGEFQFRRCYNLIRHTFSLSSDYEFVWCKGLARKMQLCVYKLLLGRLLTRDRLSSFGVPVPDPKCVLCCLESESIKHIFFECTLAWQILSEQSRVLGVGASGKYIGDIIPVIRDSRGRGHDWFRTARVRLAASVWHVWRERNRRIFEGLVTPPIGILHNIEFDVNAMENG</sequence>